<dbReference type="Proteomes" id="UP001206483">
    <property type="component" value="Unassembled WGS sequence"/>
</dbReference>
<name>A0ABT1IZE5_9ACTN</name>
<dbReference type="RefSeq" id="WP_253798028.1">
    <property type="nucleotide sequence ID" value="NZ_BAAAUB010000026.1"/>
</dbReference>
<dbReference type="EMBL" id="JAMZDX010000003">
    <property type="protein sequence ID" value="MCP2310231.1"/>
    <property type="molecule type" value="Genomic_DNA"/>
</dbReference>
<feature type="compositionally biased region" description="Low complexity" evidence="1">
    <location>
        <begin position="74"/>
        <end position="96"/>
    </location>
</feature>
<gene>
    <name evidence="3" type="ORF">FHR36_003364</name>
</gene>
<feature type="transmembrane region" description="Helical" evidence="2">
    <location>
        <begin position="37"/>
        <end position="60"/>
    </location>
</feature>
<keyword evidence="2" id="KW-0472">Membrane</keyword>
<comment type="caution">
    <text evidence="3">The sequence shown here is derived from an EMBL/GenBank/DDBJ whole genome shotgun (WGS) entry which is preliminary data.</text>
</comment>
<sequence length="96" mass="9867">MAWGDHEGDWAAWEAQLGDAEAAALRAHRRAARWRRLLPLLGAGALVATVIGALVLTAGIGPDRGRNPNPAPTPTASATPSPADPASLLPHLPGGR</sequence>
<evidence type="ECO:0000313" key="4">
    <source>
        <dbReference type="Proteomes" id="UP001206483"/>
    </source>
</evidence>
<proteinExistence type="predicted"/>
<keyword evidence="2" id="KW-1133">Transmembrane helix</keyword>
<organism evidence="3 4">
    <name type="scientific">Kitasatospora paracochleata</name>
    <dbReference type="NCBI Taxonomy" id="58354"/>
    <lineage>
        <taxon>Bacteria</taxon>
        <taxon>Bacillati</taxon>
        <taxon>Actinomycetota</taxon>
        <taxon>Actinomycetes</taxon>
        <taxon>Kitasatosporales</taxon>
        <taxon>Streptomycetaceae</taxon>
        <taxon>Kitasatospora</taxon>
    </lineage>
</organism>
<evidence type="ECO:0000256" key="1">
    <source>
        <dbReference type="SAM" id="MobiDB-lite"/>
    </source>
</evidence>
<evidence type="ECO:0000313" key="3">
    <source>
        <dbReference type="EMBL" id="MCP2310231.1"/>
    </source>
</evidence>
<keyword evidence="2" id="KW-0812">Transmembrane</keyword>
<accession>A0ABT1IZE5</accession>
<reference evidence="3 4" key="1">
    <citation type="submission" date="2022-06" db="EMBL/GenBank/DDBJ databases">
        <title>Sequencing the genomes of 1000 actinobacteria strains.</title>
        <authorList>
            <person name="Klenk H.-P."/>
        </authorList>
    </citation>
    <scope>NUCLEOTIDE SEQUENCE [LARGE SCALE GENOMIC DNA]</scope>
    <source>
        <strain evidence="3 4">DSM 41656</strain>
    </source>
</reference>
<evidence type="ECO:0000256" key="2">
    <source>
        <dbReference type="SAM" id="Phobius"/>
    </source>
</evidence>
<protein>
    <submittedName>
        <fullName evidence="3">Uncharacterized protein</fullName>
    </submittedName>
</protein>
<feature type="region of interest" description="Disordered" evidence="1">
    <location>
        <begin position="59"/>
        <end position="96"/>
    </location>
</feature>
<keyword evidence="4" id="KW-1185">Reference proteome</keyword>